<dbReference type="InterPro" id="IPR002591">
    <property type="entry name" value="Phosphodiest/P_Trfase"/>
</dbReference>
<dbReference type="PANTHER" id="PTHR43108">
    <property type="entry name" value="N-ACETYLGLUCOSAMINE-6-SULFATASE FAMILY MEMBER"/>
    <property type="match status" value="1"/>
</dbReference>
<dbReference type="PANTHER" id="PTHR43108:SF6">
    <property type="entry name" value="N-SULPHOGLUCOSAMINE SULPHOHYDROLASE"/>
    <property type="match status" value="1"/>
</dbReference>
<comment type="similarity">
    <text evidence="1">Belongs to the sulfatase family.</text>
</comment>
<accession>A0A381SLX3</accession>
<dbReference type="InterPro" id="IPR024607">
    <property type="entry name" value="Sulfatase_CS"/>
</dbReference>
<dbReference type="Gene3D" id="3.40.720.10">
    <property type="entry name" value="Alkaline Phosphatase, subunit A"/>
    <property type="match status" value="1"/>
</dbReference>
<dbReference type="PROSITE" id="PS00149">
    <property type="entry name" value="SULFATASE_2"/>
    <property type="match status" value="1"/>
</dbReference>
<dbReference type="SUPFAM" id="SSF53649">
    <property type="entry name" value="Alkaline phosphatase-like"/>
    <property type="match status" value="1"/>
</dbReference>
<evidence type="ECO:0000256" key="2">
    <source>
        <dbReference type="ARBA" id="ARBA00022801"/>
    </source>
</evidence>
<organism evidence="4">
    <name type="scientific">marine metagenome</name>
    <dbReference type="NCBI Taxonomy" id="408172"/>
    <lineage>
        <taxon>unclassified sequences</taxon>
        <taxon>metagenomes</taxon>
        <taxon>ecological metagenomes</taxon>
    </lineage>
</organism>
<dbReference type="Pfam" id="PF01663">
    <property type="entry name" value="Phosphodiest"/>
    <property type="match status" value="1"/>
</dbReference>
<evidence type="ECO:0000256" key="1">
    <source>
        <dbReference type="ARBA" id="ARBA00008779"/>
    </source>
</evidence>
<proteinExistence type="inferred from homology"/>
<feature type="domain" description="N-sulphoglucosamine sulphohydrolase C-terminal" evidence="3">
    <location>
        <begin position="325"/>
        <end position="451"/>
    </location>
</feature>
<dbReference type="InterPro" id="IPR017850">
    <property type="entry name" value="Alkaline_phosphatase_core_sf"/>
</dbReference>
<protein>
    <recommendedName>
        <fullName evidence="3">N-sulphoglucosamine sulphohydrolase C-terminal domain-containing protein</fullName>
    </recommendedName>
</protein>
<dbReference type="Pfam" id="PF16347">
    <property type="entry name" value="SGSH_C"/>
    <property type="match status" value="1"/>
</dbReference>
<dbReference type="EMBL" id="UINC01003293">
    <property type="protein sequence ID" value="SVA05045.1"/>
    <property type="molecule type" value="Genomic_DNA"/>
</dbReference>
<dbReference type="InterPro" id="IPR032506">
    <property type="entry name" value="SGSH_C"/>
</dbReference>
<evidence type="ECO:0000259" key="3">
    <source>
        <dbReference type="Pfam" id="PF16347"/>
    </source>
</evidence>
<dbReference type="CDD" id="cd16031">
    <property type="entry name" value="G6S_like"/>
    <property type="match status" value="1"/>
</dbReference>
<feature type="non-terminal residue" evidence="4">
    <location>
        <position position="1"/>
    </location>
</feature>
<gene>
    <name evidence="4" type="ORF">METZ01_LOCUS57899</name>
</gene>
<sequence>MSDDHAESAISAYGSELIHTPNIDRIAKEGIIFNNSFVTNSICAPSRAVLLTGKYSHINGVRDNDQVFDGSQETFPKILQSAGYETAMIGKWHLKSEPTGFNYWKILKGQGEYYNPLIVDSAGERNVEGYVTDIITNLAIETLENRDKDKPFAMLLHHKAPHRNWMPNLKYLGAFKGKKFPLPETFYDDYSTRSLAAKESDMRIDNMFLTWDMKLRPGDIEQETGSGGSGQVSGMIRDSYREWMNDEQRKIWETYYDSISADFQNADLSGKALLEWKFQRYMEDYLGVILSVDENIGRILEYLDQEGLTENTIVIYTSDQGFYLGEHGWFDKRFMYEESLSMPLLMRYPKEIKAGQVSDNIVLNLDFAPTFLDYAGISASNGMQGQSLRLITEGVQPLDWRKSMYYHYYEYPHGWHFVKRHYGIRTDRYKLIHFYNDIDSWELYDLENDPN</sequence>
<name>A0A381SLX3_9ZZZZ</name>
<dbReference type="AlphaFoldDB" id="A0A381SLX3"/>
<dbReference type="PROSITE" id="PS00523">
    <property type="entry name" value="SULFATASE_1"/>
    <property type="match status" value="1"/>
</dbReference>
<keyword evidence="2" id="KW-0378">Hydrolase</keyword>
<feature type="non-terminal residue" evidence="4">
    <location>
        <position position="451"/>
    </location>
</feature>
<evidence type="ECO:0000313" key="4">
    <source>
        <dbReference type="EMBL" id="SVA05045.1"/>
    </source>
</evidence>
<dbReference type="GO" id="GO:0016787">
    <property type="term" value="F:hydrolase activity"/>
    <property type="evidence" value="ECO:0007669"/>
    <property type="project" value="UniProtKB-KW"/>
</dbReference>
<reference evidence="4" key="1">
    <citation type="submission" date="2018-05" db="EMBL/GenBank/DDBJ databases">
        <authorList>
            <person name="Lanie J.A."/>
            <person name="Ng W.-L."/>
            <person name="Kazmierczak K.M."/>
            <person name="Andrzejewski T.M."/>
            <person name="Davidsen T.M."/>
            <person name="Wayne K.J."/>
            <person name="Tettelin H."/>
            <person name="Glass J.I."/>
            <person name="Rusch D."/>
            <person name="Podicherti R."/>
            <person name="Tsui H.-C.T."/>
            <person name="Winkler M.E."/>
        </authorList>
    </citation>
    <scope>NUCLEOTIDE SEQUENCE</scope>
</reference>